<keyword evidence="2" id="KW-1185">Reference proteome</keyword>
<accession>A0A6V7H613</accession>
<protein>
    <submittedName>
        <fullName evidence="1">Uncharacterized protein</fullName>
    </submittedName>
</protein>
<name>A0A6V7H613_9HYME</name>
<comment type="caution">
    <text evidence="1">The sequence shown here is derived from an EMBL/GenBank/DDBJ whole genome shotgun (WGS) entry which is preliminary data.</text>
</comment>
<reference evidence="1" key="1">
    <citation type="submission" date="2020-07" db="EMBL/GenBank/DDBJ databases">
        <authorList>
            <person name="Nazaruddin N."/>
        </authorList>
    </citation>
    <scope>NUCLEOTIDE SEQUENCE</scope>
</reference>
<organism evidence="1 2">
    <name type="scientific">Heterotrigona itama</name>
    <dbReference type="NCBI Taxonomy" id="395501"/>
    <lineage>
        <taxon>Eukaryota</taxon>
        <taxon>Metazoa</taxon>
        <taxon>Ecdysozoa</taxon>
        <taxon>Arthropoda</taxon>
        <taxon>Hexapoda</taxon>
        <taxon>Insecta</taxon>
        <taxon>Pterygota</taxon>
        <taxon>Neoptera</taxon>
        <taxon>Endopterygota</taxon>
        <taxon>Hymenoptera</taxon>
        <taxon>Apocrita</taxon>
        <taxon>Aculeata</taxon>
        <taxon>Apoidea</taxon>
        <taxon>Anthophila</taxon>
        <taxon>Apidae</taxon>
        <taxon>Heterotrigona</taxon>
    </lineage>
</organism>
<dbReference type="Proteomes" id="UP000752696">
    <property type="component" value="Unassembled WGS sequence"/>
</dbReference>
<gene>
    <name evidence="1" type="ORF">MHI_LOCUS420742</name>
</gene>
<dbReference type="AlphaFoldDB" id="A0A6V7H613"/>
<sequence>NSYDRGEILGIASVASGTSVNSLKNRGQGILQKMEQMPRFSWIGFCVTPEWRNYHSFQPFPQGHL</sequence>
<evidence type="ECO:0000313" key="1">
    <source>
        <dbReference type="EMBL" id="CAD1473912.1"/>
    </source>
</evidence>
<evidence type="ECO:0000313" key="2">
    <source>
        <dbReference type="Proteomes" id="UP000752696"/>
    </source>
</evidence>
<proteinExistence type="predicted"/>
<dbReference type="EMBL" id="CAJDYZ010006981">
    <property type="protein sequence ID" value="CAD1473912.1"/>
    <property type="molecule type" value="Genomic_DNA"/>
</dbReference>
<feature type="non-terminal residue" evidence="1">
    <location>
        <position position="1"/>
    </location>
</feature>